<proteinExistence type="inferred from homology"/>
<evidence type="ECO:0000256" key="3">
    <source>
        <dbReference type="ARBA" id="ARBA00022475"/>
    </source>
</evidence>
<comment type="caution">
    <text evidence="8">The sequence shown here is derived from an EMBL/GenBank/DDBJ whole genome shotgun (WGS) entry which is preliminary data.</text>
</comment>
<sequence>MNPATIHDLTQPAGWLPLVFLALMGLSMLIYVILDGYDLGVGVLLRRADDADKDTMIASIGPFWDANETWLVLGVGLLLTAFPLAHGVILTNLYLPVALMLAGLIIRGVAFDFRVKARDPHKPWWNFAFYAGSLLASFSQGLMLGLYITGFRYDLPNLLFAVAVGLCLVAGYCLLGATWLIMKTTGSLQLRAIYWARRSLWLTAAGVAAISVVTPMVSTRIFDKWFALPNIIMLAPIPLLTMGLFVVIERFLRRMRNLHANGNDRWCWVPFAGTAVIFLLAFNGLAYSLFPYLVVDRIDIWQAASAPESLMVILLGAAVVLPTILGYTAYAYRVFWGKATDLRYD</sequence>
<name>A0A2N5CEP8_9BURK</name>
<dbReference type="STRING" id="82633.GCA_000974605_02690"/>
<accession>A0A2N5CEP8</accession>
<dbReference type="GO" id="GO:0009055">
    <property type="term" value="F:electron transfer activity"/>
    <property type="evidence" value="ECO:0007669"/>
    <property type="project" value="TreeGrafter"/>
</dbReference>
<keyword evidence="3" id="KW-1003">Cell membrane</keyword>
<organism evidence="8 9">
    <name type="scientific">Cupriavidus pauculus</name>
    <dbReference type="NCBI Taxonomy" id="82633"/>
    <lineage>
        <taxon>Bacteria</taxon>
        <taxon>Pseudomonadati</taxon>
        <taxon>Pseudomonadota</taxon>
        <taxon>Betaproteobacteria</taxon>
        <taxon>Burkholderiales</taxon>
        <taxon>Burkholderiaceae</taxon>
        <taxon>Cupriavidus</taxon>
    </lineage>
</organism>
<feature type="transmembrane region" description="Helical" evidence="7">
    <location>
        <begin position="95"/>
        <end position="115"/>
    </location>
</feature>
<feature type="transmembrane region" description="Helical" evidence="7">
    <location>
        <begin position="268"/>
        <end position="290"/>
    </location>
</feature>
<feature type="transmembrane region" description="Helical" evidence="7">
    <location>
        <begin position="15"/>
        <end position="37"/>
    </location>
</feature>
<evidence type="ECO:0000256" key="1">
    <source>
        <dbReference type="ARBA" id="ARBA00004651"/>
    </source>
</evidence>
<keyword evidence="5 7" id="KW-1133">Transmembrane helix</keyword>
<dbReference type="GO" id="GO:0019646">
    <property type="term" value="P:aerobic electron transport chain"/>
    <property type="evidence" value="ECO:0007669"/>
    <property type="project" value="TreeGrafter"/>
</dbReference>
<evidence type="ECO:0000313" key="9">
    <source>
        <dbReference type="Proteomes" id="UP000234341"/>
    </source>
</evidence>
<evidence type="ECO:0000256" key="5">
    <source>
        <dbReference type="ARBA" id="ARBA00022989"/>
    </source>
</evidence>
<dbReference type="InterPro" id="IPR003317">
    <property type="entry name" value="Cyt-d_oxidase_su2"/>
</dbReference>
<evidence type="ECO:0000256" key="6">
    <source>
        <dbReference type="ARBA" id="ARBA00023136"/>
    </source>
</evidence>
<dbReference type="AlphaFoldDB" id="A0A2N5CEP8"/>
<dbReference type="RefSeq" id="WP_101681276.1">
    <property type="nucleotide sequence ID" value="NZ_PJRP01000003.1"/>
</dbReference>
<comment type="subcellular location">
    <subcellularLocation>
        <location evidence="1">Cell membrane</location>
        <topology evidence="1">Multi-pass membrane protein</topology>
    </subcellularLocation>
</comment>
<keyword evidence="6 7" id="KW-0472">Membrane</keyword>
<dbReference type="PANTHER" id="PTHR43141">
    <property type="entry name" value="CYTOCHROME BD2 SUBUNIT II"/>
    <property type="match status" value="1"/>
</dbReference>
<evidence type="ECO:0000256" key="4">
    <source>
        <dbReference type="ARBA" id="ARBA00022692"/>
    </source>
</evidence>
<comment type="similarity">
    <text evidence="2">Belongs to the cytochrome ubiquinol oxidase subunit 2 family.</text>
</comment>
<evidence type="ECO:0000256" key="2">
    <source>
        <dbReference type="ARBA" id="ARBA00007543"/>
    </source>
</evidence>
<protein>
    <submittedName>
        <fullName evidence="8">Cytochrome BD ubiquinol oxidase subunit II</fullName>
    </submittedName>
</protein>
<feature type="transmembrane region" description="Helical" evidence="7">
    <location>
        <begin position="310"/>
        <end position="332"/>
    </location>
</feature>
<dbReference type="Pfam" id="PF02322">
    <property type="entry name" value="Cyt_bd_oxida_II"/>
    <property type="match status" value="1"/>
</dbReference>
<feature type="transmembrane region" description="Helical" evidence="7">
    <location>
        <begin position="127"/>
        <end position="148"/>
    </location>
</feature>
<reference evidence="8 9" key="1">
    <citation type="submission" date="2017-12" db="EMBL/GenBank/DDBJ databases">
        <title>Genome sequence of the active heterotrophic nitrifier-denitrifier, Cupriavidus pauculus UM1.</title>
        <authorList>
            <person name="Putonti C."/>
            <person name="Castignetti D."/>
        </authorList>
    </citation>
    <scope>NUCLEOTIDE SEQUENCE [LARGE SCALE GENOMIC DNA]</scope>
    <source>
        <strain evidence="8 9">UM1</strain>
    </source>
</reference>
<feature type="transmembrane region" description="Helical" evidence="7">
    <location>
        <begin position="200"/>
        <end position="222"/>
    </location>
</feature>
<evidence type="ECO:0000313" key="8">
    <source>
        <dbReference type="EMBL" id="PLQ00709.1"/>
    </source>
</evidence>
<dbReference type="PANTHER" id="PTHR43141:SF2">
    <property type="entry name" value="BLR3729 PROTEIN"/>
    <property type="match status" value="1"/>
</dbReference>
<dbReference type="GO" id="GO:0005886">
    <property type="term" value="C:plasma membrane"/>
    <property type="evidence" value="ECO:0007669"/>
    <property type="project" value="UniProtKB-SubCell"/>
</dbReference>
<keyword evidence="4 7" id="KW-0812">Transmembrane</keyword>
<evidence type="ECO:0000256" key="7">
    <source>
        <dbReference type="SAM" id="Phobius"/>
    </source>
</evidence>
<dbReference type="Proteomes" id="UP000234341">
    <property type="component" value="Unassembled WGS sequence"/>
</dbReference>
<dbReference type="GO" id="GO:0016682">
    <property type="term" value="F:oxidoreductase activity, acting on diphenols and related substances as donors, oxygen as acceptor"/>
    <property type="evidence" value="ECO:0007669"/>
    <property type="project" value="TreeGrafter"/>
</dbReference>
<feature type="transmembrane region" description="Helical" evidence="7">
    <location>
        <begin position="228"/>
        <end position="248"/>
    </location>
</feature>
<gene>
    <name evidence="8" type="ORF">CYJ10_09645</name>
</gene>
<dbReference type="OrthoDB" id="9776710at2"/>
<feature type="transmembrane region" description="Helical" evidence="7">
    <location>
        <begin position="160"/>
        <end position="180"/>
    </location>
</feature>
<dbReference type="GO" id="GO:0070069">
    <property type="term" value="C:cytochrome complex"/>
    <property type="evidence" value="ECO:0007669"/>
    <property type="project" value="TreeGrafter"/>
</dbReference>
<dbReference type="EMBL" id="PJRP01000003">
    <property type="protein sequence ID" value="PLQ00709.1"/>
    <property type="molecule type" value="Genomic_DNA"/>
</dbReference>